<dbReference type="GO" id="GO:0016757">
    <property type="term" value="F:glycosyltransferase activity"/>
    <property type="evidence" value="ECO:0007669"/>
    <property type="project" value="UniProtKB-KW"/>
</dbReference>
<evidence type="ECO:0000313" key="2">
    <source>
        <dbReference type="EMBL" id="MFC4077963.1"/>
    </source>
</evidence>
<dbReference type="SUPFAM" id="SSF53756">
    <property type="entry name" value="UDP-Glycosyltransferase/glycogen phosphorylase"/>
    <property type="match status" value="1"/>
</dbReference>
<reference evidence="3" key="1">
    <citation type="journal article" date="2019" name="Int. J. Syst. Evol. Microbiol.">
        <title>The Global Catalogue of Microorganisms (GCM) 10K type strain sequencing project: providing services to taxonomists for standard genome sequencing and annotation.</title>
        <authorList>
            <consortium name="The Broad Institute Genomics Platform"/>
            <consortium name="The Broad Institute Genome Sequencing Center for Infectious Disease"/>
            <person name="Wu L."/>
            <person name="Ma J."/>
        </authorList>
    </citation>
    <scope>NUCLEOTIDE SEQUENCE [LARGE SCALE GENOMIC DNA]</scope>
    <source>
        <strain evidence="3">IBRC-M 10813</strain>
    </source>
</reference>
<sequence>MKVVIPVASLERGGGCRFLVEIANALVTRGHETEVILPDWAPVVYRVHAKITRVPELKKENIPYGDVILPNFYITYQAAYEAWPEQCVRLCQGFEPSWLSGVEREYALWTYSHGVPVISISHWLDEQIFRHVGQRTTVVNPGIDPQIFHPASHNMKESPSRPKVILYIARDPNVGYALKGYDDFVKSMHLFKQMYNGDFIIHMVCTERVLPLPDLPHRTFQPSDDQEMADLYRSADVFVSTSWVEGFGLPPLEAMACGTPVVTTNSGGVMDFCSHLESAYVVPPKDPQAIAVGIRSVLTNPSLAGRLVQGGFRSAKRLTLLAYQQNIVAALKMIHSERQSP</sequence>
<name>A0ABV8JLW2_9BACL</name>
<accession>A0ABV8JLW2</accession>
<comment type="caution">
    <text evidence="2">The sequence shown here is derived from an EMBL/GenBank/DDBJ whole genome shotgun (WGS) entry which is preliminary data.</text>
</comment>
<dbReference type="Proteomes" id="UP001595843">
    <property type="component" value="Unassembled WGS sequence"/>
</dbReference>
<dbReference type="Gene3D" id="3.40.50.11090">
    <property type="match status" value="1"/>
</dbReference>
<evidence type="ECO:0000259" key="1">
    <source>
        <dbReference type="Pfam" id="PF00534"/>
    </source>
</evidence>
<keyword evidence="3" id="KW-1185">Reference proteome</keyword>
<organism evidence="2 3">
    <name type="scientific">Salinithrix halophila</name>
    <dbReference type="NCBI Taxonomy" id="1485204"/>
    <lineage>
        <taxon>Bacteria</taxon>
        <taxon>Bacillati</taxon>
        <taxon>Bacillota</taxon>
        <taxon>Bacilli</taxon>
        <taxon>Bacillales</taxon>
        <taxon>Thermoactinomycetaceae</taxon>
        <taxon>Salinithrix</taxon>
    </lineage>
</organism>
<dbReference type="EC" id="2.4.-.-" evidence="2"/>
<dbReference type="Gene3D" id="3.40.50.2000">
    <property type="entry name" value="Glycogen Phosphorylase B"/>
    <property type="match status" value="1"/>
</dbReference>
<dbReference type="EMBL" id="JBHSAP010000018">
    <property type="protein sequence ID" value="MFC4077963.1"/>
    <property type="molecule type" value="Genomic_DNA"/>
</dbReference>
<gene>
    <name evidence="2" type="ORF">ACFOUO_14265</name>
</gene>
<feature type="domain" description="Glycosyl transferase family 1" evidence="1">
    <location>
        <begin position="222"/>
        <end position="310"/>
    </location>
</feature>
<keyword evidence="2" id="KW-0808">Transferase</keyword>
<dbReference type="Pfam" id="PF00534">
    <property type="entry name" value="Glycos_transf_1"/>
    <property type="match status" value="1"/>
</dbReference>
<dbReference type="PANTHER" id="PTHR12526">
    <property type="entry name" value="GLYCOSYLTRANSFERASE"/>
    <property type="match status" value="1"/>
</dbReference>
<dbReference type="InterPro" id="IPR001296">
    <property type="entry name" value="Glyco_trans_1"/>
</dbReference>
<dbReference type="RefSeq" id="WP_380705797.1">
    <property type="nucleotide sequence ID" value="NZ_JBHSAP010000018.1"/>
</dbReference>
<protein>
    <submittedName>
        <fullName evidence="2">Glycosyltransferase family 4 protein</fullName>
        <ecNumber evidence="2">2.4.-.-</ecNumber>
    </submittedName>
</protein>
<keyword evidence="2" id="KW-0328">Glycosyltransferase</keyword>
<dbReference type="PANTHER" id="PTHR12526:SF635">
    <property type="entry name" value="GLYCOSYL TRANSFERASE GROUP 1"/>
    <property type="match status" value="1"/>
</dbReference>
<proteinExistence type="predicted"/>
<dbReference type="CDD" id="cd03801">
    <property type="entry name" value="GT4_PimA-like"/>
    <property type="match status" value="1"/>
</dbReference>
<evidence type="ECO:0000313" key="3">
    <source>
        <dbReference type="Proteomes" id="UP001595843"/>
    </source>
</evidence>